<feature type="transmembrane region" description="Helical" evidence="9">
    <location>
        <begin position="20"/>
        <end position="44"/>
    </location>
</feature>
<feature type="domain" description="ABC transmembrane type-1" evidence="11">
    <location>
        <begin position="24"/>
        <end position="306"/>
    </location>
</feature>
<feature type="transmembrane region" description="Helical" evidence="9">
    <location>
        <begin position="142"/>
        <end position="159"/>
    </location>
</feature>
<comment type="function">
    <text evidence="8">Part of an ABC transporter complex. Transmembrane domains (TMD) form a pore in the inner membrane and the ATP-binding domain (NBD) is responsible for energy generation.</text>
</comment>
<evidence type="ECO:0000259" key="10">
    <source>
        <dbReference type="PROSITE" id="PS50893"/>
    </source>
</evidence>
<keyword evidence="13" id="KW-1185">Reference proteome</keyword>
<dbReference type="Pfam" id="PF00664">
    <property type="entry name" value="ABC_membrane"/>
    <property type="match status" value="1"/>
</dbReference>
<dbReference type="Pfam" id="PF00005">
    <property type="entry name" value="ABC_tran"/>
    <property type="match status" value="1"/>
</dbReference>
<evidence type="ECO:0000313" key="13">
    <source>
        <dbReference type="Proteomes" id="UP000637906"/>
    </source>
</evidence>
<comment type="similarity">
    <text evidence="2">Belongs to the ABC transporter superfamily.</text>
</comment>
<dbReference type="GO" id="GO:0015421">
    <property type="term" value="F:ABC-type oligopeptide transporter activity"/>
    <property type="evidence" value="ECO:0007669"/>
    <property type="project" value="TreeGrafter"/>
</dbReference>
<dbReference type="Proteomes" id="UP000637906">
    <property type="component" value="Unassembled WGS sequence"/>
</dbReference>
<evidence type="ECO:0000256" key="5">
    <source>
        <dbReference type="ARBA" id="ARBA00022840"/>
    </source>
</evidence>
<keyword evidence="7 9" id="KW-0472">Membrane</keyword>
<dbReference type="PANTHER" id="PTHR43394:SF1">
    <property type="entry name" value="ATP-BINDING CASSETTE SUB-FAMILY B MEMBER 10, MITOCHONDRIAL"/>
    <property type="match status" value="1"/>
</dbReference>
<evidence type="ECO:0000256" key="4">
    <source>
        <dbReference type="ARBA" id="ARBA00022741"/>
    </source>
</evidence>
<dbReference type="GO" id="GO:0016887">
    <property type="term" value="F:ATP hydrolysis activity"/>
    <property type="evidence" value="ECO:0007669"/>
    <property type="project" value="InterPro"/>
</dbReference>
<dbReference type="InterPro" id="IPR003593">
    <property type="entry name" value="AAA+_ATPase"/>
</dbReference>
<keyword evidence="5 12" id="KW-0067">ATP-binding</keyword>
<comment type="subcellular location">
    <subcellularLocation>
        <location evidence="1">Cell membrane</location>
        <topology evidence="1">Multi-pass membrane protein</topology>
    </subcellularLocation>
</comment>
<gene>
    <name evidence="12" type="ORF">sL5_07480</name>
</gene>
<dbReference type="Gene3D" id="1.20.1560.10">
    <property type="entry name" value="ABC transporter type 1, transmembrane domain"/>
    <property type="match status" value="1"/>
</dbReference>
<dbReference type="CDD" id="cd18575">
    <property type="entry name" value="ABC_6TM_bac_exporter_ABCB8_10_like"/>
    <property type="match status" value="1"/>
</dbReference>
<accession>A0A8J3HVM5</accession>
<dbReference type="SMART" id="SM00382">
    <property type="entry name" value="AAA"/>
    <property type="match status" value="1"/>
</dbReference>
<evidence type="ECO:0000256" key="2">
    <source>
        <dbReference type="ARBA" id="ARBA00005417"/>
    </source>
</evidence>
<evidence type="ECO:0000256" key="6">
    <source>
        <dbReference type="ARBA" id="ARBA00022989"/>
    </source>
</evidence>
<organism evidence="12 13">
    <name type="scientific">Candidatus Mesenet longicola</name>
    <dbReference type="NCBI Taxonomy" id="1892558"/>
    <lineage>
        <taxon>Bacteria</taxon>
        <taxon>Pseudomonadati</taxon>
        <taxon>Pseudomonadota</taxon>
        <taxon>Alphaproteobacteria</taxon>
        <taxon>Rickettsiales</taxon>
        <taxon>Anaplasmataceae</taxon>
        <taxon>Candidatus Mesenet</taxon>
    </lineage>
</organism>
<evidence type="ECO:0000259" key="11">
    <source>
        <dbReference type="PROSITE" id="PS50929"/>
    </source>
</evidence>
<feature type="transmembrane region" description="Helical" evidence="9">
    <location>
        <begin position="64"/>
        <end position="84"/>
    </location>
</feature>
<evidence type="ECO:0000256" key="9">
    <source>
        <dbReference type="SAM" id="Phobius"/>
    </source>
</evidence>
<feature type="transmembrane region" description="Helical" evidence="9">
    <location>
        <begin position="245"/>
        <end position="267"/>
    </location>
</feature>
<evidence type="ECO:0000256" key="1">
    <source>
        <dbReference type="ARBA" id="ARBA00004651"/>
    </source>
</evidence>
<evidence type="ECO:0000313" key="12">
    <source>
        <dbReference type="EMBL" id="GHM59755.1"/>
    </source>
</evidence>
<dbReference type="InterPro" id="IPR003439">
    <property type="entry name" value="ABC_transporter-like_ATP-bd"/>
</dbReference>
<evidence type="ECO:0000256" key="3">
    <source>
        <dbReference type="ARBA" id="ARBA00022692"/>
    </source>
</evidence>
<dbReference type="InterPro" id="IPR027417">
    <property type="entry name" value="P-loop_NTPase"/>
</dbReference>
<feature type="transmembrane region" description="Helical" evidence="9">
    <location>
        <begin position="165"/>
        <end position="183"/>
    </location>
</feature>
<dbReference type="SUPFAM" id="SSF52540">
    <property type="entry name" value="P-loop containing nucleoside triphosphate hydrolases"/>
    <property type="match status" value="1"/>
</dbReference>
<dbReference type="InterPro" id="IPR039421">
    <property type="entry name" value="Type_1_exporter"/>
</dbReference>
<dbReference type="PROSITE" id="PS50929">
    <property type="entry name" value="ABC_TM1F"/>
    <property type="match status" value="1"/>
</dbReference>
<dbReference type="SUPFAM" id="SSF90123">
    <property type="entry name" value="ABC transporter transmembrane region"/>
    <property type="match status" value="1"/>
</dbReference>
<feature type="domain" description="ABC transporter" evidence="10">
    <location>
        <begin position="340"/>
        <end position="575"/>
    </location>
</feature>
<proteinExistence type="inferred from homology"/>
<dbReference type="Gene3D" id="3.40.50.300">
    <property type="entry name" value="P-loop containing nucleotide triphosphate hydrolases"/>
    <property type="match status" value="1"/>
</dbReference>
<dbReference type="GO" id="GO:0005524">
    <property type="term" value="F:ATP binding"/>
    <property type="evidence" value="ECO:0007669"/>
    <property type="project" value="UniProtKB-KW"/>
</dbReference>
<dbReference type="GO" id="GO:0005886">
    <property type="term" value="C:plasma membrane"/>
    <property type="evidence" value="ECO:0007669"/>
    <property type="project" value="UniProtKB-SubCell"/>
</dbReference>
<reference evidence="12 13" key="1">
    <citation type="journal article" date="2021" name="Microb. Ecol.">
        <title>Candidatus Mesenet longicola: Novel Endosymbionts of Brontispa longissima that Induce Cytoplasmic Incompatibility.</title>
        <authorList>
            <person name="Takano S."/>
            <person name="Gotoh Y."/>
            <person name="Hayashi T."/>
        </authorList>
    </citation>
    <scope>NUCLEOTIDE SEQUENCE [LARGE SCALE GENOMIC DNA]</scope>
    <source>
        <strain evidence="12">L5</strain>
    </source>
</reference>
<sequence length="580" mass="64770">MKNIKDATFRMLFQYIKPYITYFVLAYVIAVTSSLAILTLGHGIQNLIDLYSTRTGLMLINSTVFFLCTIVLVIGLSSFFRLYLAGYGSEKVLAKIRYDLYSHIINLPPSFFEDISTSDITSALTTDTVALQPILSGSMLTIVRNFITLFGSATMLFYTNFKLTVYTILIIPFILFILTLLGRKTRMLSRLVRDNISDMASFSEETYLGIVTIKSFVSEENQKRNFFKYVNEIFNLSIKLTFFRAILVALIITFVIGSVGLVFWLGIHEVLQNNMTSGALSSFIFYSVLATSSVNSIGDNINDIHRALGVAERIFELMSAKSNIISSALATKVTAVSKCIAFSNITFYYSSKRQPALNNVSFIINKGETVALVGPSGSGKSTILKLLLRFYDPNEGNITIDDTDIRSLTMESLRSLFGLVPQDHTIFSCSIMENILYGNPDATYEEVRQAAVSAYALEFIDKLPKKFESFIGNKGLKLSEGQKQRIVIARAILKNPQVLILDEATSALDSESEHLIKKALDKLMTNRTTLVIAHRLSTILKADRIIVINDGKIEEVGTHKLLIEQNGLYSKLAKLQFHCS</sequence>
<dbReference type="EMBL" id="BNGU01000032">
    <property type="protein sequence ID" value="GHM59755.1"/>
    <property type="molecule type" value="Genomic_DNA"/>
</dbReference>
<name>A0A8J3HVM5_9RICK</name>
<dbReference type="PROSITE" id="PS50893">
    <property type="entry name" value="ABC_TRANSPORTER_2"/>
    <property type="match status" value="1"/>
</dbReference>
<dbReference type="AlphaFoldDB" id="A0A8J3HVM5"/>
<keyword evidence="3 9" id="KW-0812">Transmembrane</keyword>
<evidence type="ECO:0000256" key="7">
    <source>
        <dbReference type="ARBA" id="ARBA00023136"/>
    </source>
</evidence>
<protein>
    <submittedName>
        <fullName evidence="12">ABC transporter ATP-binding protein</fullName>
    </submittedName>
</protein>
<dbReference type="PANTHER" id="PTHR43394">
    <property type="entry name" value="ATP-DEPENDENT PERMEASE MDL1, MITOCHONDRIAL"/>
    <property type="match status" value="1"/>
</dbReference>
<dbReference type="FunFam" id="3.40.50.300:FF:000218">
    <property type="entry name" value="Multidrug ABC transporter ATP-binding protein"/>
    <property type="match status" value="1"/>
</dbReference>
<comment type="caution">
    <text evidence="12">The sequence shown here is derived from an EMBL/GenBank/DDBJ whole genome shotgun (WGS) entry which is preliminary data.</text>
</comment>
<keyword evidence="4" id="KW-0547">Nucleotide-binding</keyword>
<dbReference type="InterPro" id="IPR036640">
    <property type="entry name" value="ABC1_TM_sf"/>
</dbReference>
<dbReference type="InterPro" id="IPR011527">
    <property type="entry name" value="ABC1_TM_dom"/>
</dbReference>
<keyword evidence="6 9" id="KW-1133">Transmembrane helix</keyword>
<evidence type="ECO:0000256" key="8">
    <source>
        <dbReference type="ARBA" id="ARBA00024725"/>
    </source>
</evidence>